<dbReference type="AlphaFoldDB" id="A0A8H5C0K5"/>
<keyword evidence="2" id="KW-1133">Transmembrane helix</keyword>
<feature type="compositionally biased region" description="Low complexity" evidence="1">
    <location>
        <begin position="151"/>
        <end position="164"/>
    </location>
</feature>
<feature type="region of interest" description="Disordered" evidence="1">
    <location>
        <begin position="1"/>
        <end position="23"/>
    </location>
</feature>
<reference evidence="3 4" key="1">
    <citation type="journal article" date="2020" name="ISME J.">
        <title>Uncovering the hidden diversity of litter-decomposition mechanisms in mushroom-forming fungi.</title>
        <authorList>
            <person name="Floudas D."/>
            <person name="Bentzer J."/>
            <person name="Ahren D."/>
            <person name="Johansson T."/>
            <person name="Persson P."/>
            <person name="Tunlid A."/>
        </authorList>
    </citation>
    <scope>NUCLEOTIDE SEQUENCE [LARGE SCALE GENOMIC DNA]</scope>
    <source>
        <strain evidence="3 4">CBS 291.85</strain>
    </source>
</reference>
<feature type="compositionally biased region" description="Low complexity" evidence="1">
    <location>
        <begin position="84"/>
        <end position="104"/>
    </location>
</feature>
<comment type="caution">
    <text evidence="3">The sequence shown here is derived from an EMBL/GenBank/DDBJ whole genome shotgun (WGS) entry which is preliminary data.</text>
</comment>
<feature type="compositionally biased region" description="Polar residues" evidence="1">
    <location>
        <begin position="1"/>
        <end position="12"/>
    </location>
</feature>
<evidence type="ECO:0000313" key="4">
    <source>
        <dbReference type="Proteomes" id="UP000559256"/>
    </source>
</evidence>
<feature type="compositionally biased region" description="Low complexity" evidence="1">
    <location>
        <begin position="204"/>
        <end position="228"/>
    </location>
</feature>
<dbReference type="Proteomes" id="UP000559256">
    <property type="component" value="Unassembled WGS sequence"/>
</dbReference>
<feature type="transmembrane region" description="Helical" evidence="2">
    <location>
        <begin position="31"/>
        <end position="53"/>
    </location>
</feature>
<feature type="compositionally biased region" description="Gly residues" evidence="1">
    <location>
        <begin position="251"/>
        <end position="268"/>
    </location>
</feature>
<keyword evidence="4" id="KW-1185">Reference proteome</keyword>
<feature type="compositionally biased region" description="Low complexity" evidence="1">
    <location>
        <begin position="240"/>
        <end position="250"/>
    </location>
</feature>
<dbReference type="OrthoDB" id="3171385at2759"/>
<accession>A0A8H5C0K5</accession>
<keyword evidence="2" id="KW-0812">Transmembrane</keyword>
<feature type="compositionally biased region" description="Gly residues" evidence="1">
    <location>
        <begin position="229"/>
        <end position="239"/>
    </location>
</feature>
<dbReference type="EMBL" id="JAACJM010000317">
    <property type="protein sequence ID" value="KAF5331792.1"/>
    <property type="molecule type" value="Genomic_DNA"/>
</dbReference>
<feature type="region of interest" description="Disordered" evidence="1">
    <location>
        <begin position="426"/>
        <end position="455"/>
    </location>
</feature>
<evidence type="ECO:0000256" key="2">
    <source>
        <dbReference type="SAM" id="Phobius"/>
    </source>
</evidence>
<feature type="region of interest" description="Disordered" evidence="1">
    <location>
        <begin position="204"/>
        <end position="269"/>
    </location>
</feature>
<gene>
    <name evidence="3" type="ORF">D9758_016883</name>
</gene>
<protein>
    <submittedName>
        <fullName evidence="3">Uncharacterized protein</fullName>
    </submittedName>
</protein>
<feature type="compositionally biased region" description="Low complexity" evidence="1">
    <location>
        <begin position="112"/>
        <end position="128"/>
    </location>
</feature>
<evidence type="ECO:0000256" key="1">
    <source>
        <dbReference type="SAM" id="MobiDB-lite"/>
    </source>
</evidence>
<evidence type="ECO:0000313" key="3">
    <source>
        <dbReference type="EMBL" id="KAF5331792.1"/>
    </source>
</evidence>
<feature type="compositionally biased region" description="Gly residues" evidence="1">
    <location>
        <begin position="429"/>
        <end position="439"/>
    </location>
</feature>
<feature type="region of interest" description="Disordered" evidence="1">
    <location>
        <begin position="75"/>
        <end position="164"/>
    </location>
</feature>
<feature type="compositionally biased region" description="Low complexity" evidence="1">
    <location>
        <begin position="13"/>
        <end position="23"/>
    </location>
</feature>
<feature type="compositionally biased region" description="Polar residues" evidence="1">
    <location>
        <begin position="136"/>
        <end position="150"/>
    </location>
</feature>
<keyword evidence="2" id="KW-0472">Membrane</keyword>
<sequence length="455" mass="46702">MATLHQRPTYSHNQNQNQTQNQAQGNLCNPFPLPFILSFSLLLVSPNLFFFTIQFCHKWPKNPGHNFCSKTCASRGTQGATGLNNPSNGTGNMNNNNNNGNSYPNPNPRSNPTPMTATTTTTTNNPNAHGIGHANNAGTNGVPNGSNGNANRGHNSGNTNANNNNTNGNLCNFCRKKPKLPPHGFCGKTCATNAGAGAAPPPYQATATAMGTGMGQTTQAQTQTQTRGRGQGQGQGQGQGPRNNFNHRNGNGNGNNAGSTAGAGGPGAGATAPIDPVEIAKMVVDQIPYLKTFIPQNSPLLNGALMNPTTANLNLQGANGGVVVPGIPGTGTSTTAAGAGTATLHVVQVGDDDTDSEVEECALAGCTNSRYVDANGVESSYCSQRHRQQAVASGTIDPCIFCGVNPQSDGDYFCSRECREEALDKAKAGGHGGNGGGGAGDDEVQGLGKGGDLKQ</sequence>
<organism evidence="3 4">
    <name type="scientific">Tetrapyrgos nigripes</name>
    <dbReference type="NCBI Taxonomy" id="182062"/>
    <lineage>
        <taxon>Eukaryota</taxon>
        <taxon>Fungi</taxon>
        <taxon>Dikarya</taxon>
        <taxon>Basidiomycota</taxon>
        <taxon>Agaricomycotina</taxon>
        <taxon>Agaricomycetes</taxon>
        <taxon>Agaricomycetidae</taxon>
        <taxon>Agaricales</taxon>
        <taxon>Marasmiineae</taxon>
        <taxon>Marasmiaceae</taxon>
        <taxon>Tetrapyrgos</taxon>
    </lineage>
</organism>
<proteinExistence type="predicted"/>
<name>A0A8H5C0K5_9AGAR</name>